<organism evidence="2 3">
    <name type="scientific">Ensete ventricosum</name>
    <name type="common">Abyssinian banana</name>
    <name type="synonym">Musa ensete</name>
    <dbReference type="NCBI Taxonomy" id="4639"/>
    <lineage>
        <taxon>Eukaryota</taxon>
        <taxon>Viridiplantae</taxon>
        <taxon>Streptophyta</taxon>
        <taxon>Embryophyta</taxon>
        <taxon>Tracheophyta</taxon>
        <taxon>Spermatophyta</taxon>
        <taxon>Magnoliopsida</taxon>
        <taxon>Liliopsida</taxon>
        <taxon>Zingiberales</taxon>
        <taxon>Musaceae</taxon>
        <taxon>Ensete</taxon>
    </lineage>
</organism>
<evidence type="ECO:0000256" key="1">
    <source>
        <dbReference type="SAM" id="MobiDB-lite"/>
    </source>
</evidence>
<dbReference type="AlphaFoldDB" id="A0A426XSG6"/>
<comment type="caution">
    <text evidence="2">The sequence shown here is derived from an EMBL/GenBank/DDBJ whole genome shotgun (WGS) entry which is preliminary data.</text>
</comment>
<protein>
    <submittedName>
        <fullName evidence="2">Uncharacterized protein</fullName>
    </submittedName>
</protein>
<evidence type="ECO:0000313" key="2">
    <source>
        <dbReference type="EMBL" id="RRT42400.1"/>
    </source>
</evidence>
<sequence length="86" mass="9277">MEEGPREAGGPRKRCRLPRGPRNIRRMRAGLPTQDRAGRVPTEPAAVGSPHHGSYAPESNGTTNVGIKTTQFTLAELNTTDNAKLT</sequence>
<dbReference type="EMBL" id="AMZH03017873">
    <property type="protein sequence ID" value="RRT42400.1"/>
    <property type="molecule type" value="Genomic_DNA"/>
</dbReference>
<feature type="compositionally biased region" description="Basic residues" evidence="1">
    <location>
        <begin position="11"/>
        <end position="28"/>
    </location>
</feature>
<reference evidence="2 3" key="1">
    <citation type="journal article" date="2014" name="Agronomy (Basel)">
        <title>A Draft Genome Sequence for Ensete ventricosum, the Drought-Tolerant Tree Against Hunger.</title>
        <authorList>
            <person name="Harrison J."/>
            <person name="Moore K.A."/>
            <person name="Paszkiewicz K."/>
            <person name="Jones T."/>
            <person name="Grant M."/>
            <person name="Ambacheew D."/>
            <person name="Muzemil S."/>
            <person name="Studholme D.J."/>
        </authorList>
    </citation>
    <scope>NUCLEOTIDE SEQUENCE [LARGE SCALE GENOMIC DNA]</scope>
</reference>
<name>A0A426XSG6_ENSVE</name>
<feature type="region of interest" description="Disordered" evidence="1">
    <location>
        <begin position="1"/>
        <end position="64"/>
    </location>
</feature>
<accession>A0A426XSG6</accession>
<proteinExistence type="predicted"/>
<dbReference type="Proteomes" id="UP000287651">
    <property type="component" value="Unassembled WGS sequence"/>
</dbReference>
<gene>
    <name evidence="2" type="ORF">B296_00057158</name>
</gene>
<feature type="compositionally biased region" description="Basic and acidic residues" evidence="1">
    <location>
        <begin position="1"/>
        <end position="10"/>
    </location>
</feature>
<evidence type="ECO:0000313" key="3">
    <source>
        <dbReference type="Proteomes" id="UP000287651"/>
    </source>
</evidence>